<comment type="caution">
    <text evidence="11">The sequence shown here is derived from an EMBL/GenBank/DDBJ whole genome shotgun (WGS) entry which is preliminary data.</text>
</comment>
<dbReference type="GO" id="GO:0016705">
    <property type="term" value="F:oxidoreductase activity, acting on paired donors, with incorporation or reduction of molecular oxygen"/>
    <property type="evidence" value="ECO:0007669"/>
    <property type="project" value="InterPro"/>
</dbReference>
<evidence type="ECO:0008006" key="13">
    <source>
        <dbReference type="Google" id="ProtNLM"/>
    </source>
</evidence>
<comment type="cofactor">
    <cofactor evidence="1 8">
        <name>heme</name>
        <dbReference type="ChEBI" id="CHEBI:30413"/>
    </cofactor>
</comment>
<dbReference type="EMBL" id="QJNU01000631">
    <property type="protein sequence ID" value="RYO91541.1"/>
    <property type="molecule type" value="Genomic_DNA"/>
</dbReference>
<dbReference type="Pfam" id="PF00067">
    <property type="entry name" value="p450"/>
    <property type="match status" value="1"/>
</dbReference>
<dbReference type="PRINTS" id="PR00463">
    <property type="entry name" value="EP450I"/>
</dbReference>
<dbReference type="OrthoDB" id="3945418at2759"/>
<evidence type="ECO:0000256" key="5">
    <source>
        <dbReference type="ARBA" id="ARBA00023002"/>
    </source>
</evidence>
<feature type="binding site" description="axial binding residue" evidence="8">
    <location>
        <position position="457"/>
    </location>
    <ligand>
        <name>heme</name>
        <dbReference type="ChEBI" id="CHEBI:30413"/>
    </ligand>
    <ligandPart>
        <name>Fe</name>
        <dbReference type="ChEBI" id="CHEBI:18248"/>
    </ligandPart>
</feature>
<dbReference type="Gene3D" id="1.10.630.10">
    <property type="entry name" value="Cytochrome P450"/>
    <property type="match status" value="1"/>
</dbReference>
<comment type="similarity">
    <text evidence="2 9">Belongs to the cytochrome P450 family.</text>
</comment>
<evidence type="ECO:0000256" key="10">
    <source>
        <dbReference type="SAM" id="Phobius"/>
    </source>
</evidence>
<keyword evidence="4 8" id="KW-0479">Metal-binding</keyword>
<sequence>MEAFTNFVSWRHIATTVAVYFATLVIYRLFLHPLARFPGPRLAAISRWYEAYYDVVKNGQYTFKIAELHKKYGPIIRISPYELHVNDSAFYNTLYCQDGRWNKYDWAVDAFAAKGAPLFTVDHNVHRARRQPLNPFFSKMKVASRQDQIRKHLYKLRVRLSKFAVSRQTINLGAALTAFTRDVANEFILGKAYNCLDRDDFDIAQLTASQGAGHIWRLSKHIRWVAPALRAIPVDWIMKYGDNDTKLFFSHLQAILQETMQDTERIMTAASSSSPDDKDPRTMVHEILESSLPASEKSFVRVFEDVSTTTGAGFETTASALRLIFFHLFSNAHILQRLRAELASTNARFANVSEAEDLDLKTLEQLPYLTLVLMEGLRLSPAIATRMARVAPDRDLFYREWRIPAGTPVGMTTILMHTDETVYPEPRRFNPDRWMDSDAQRKVDKAFAPFSRGTRICLGMHLAWAEMYMIVAALAQHFDFQFEGATAEDFECTSDQFAVGTKGKGMLIATVTSRRD</sequence>
<dbReference type="CDD" id="cd11062">
    <property type="entry name" value="CYP58-like"/>
    <property type="match status" value="1"/>
</dbReference>
<evidence type="ECO:0000313" key="12">
    <source>
        <dbReference type="Proteomes" id="UP000293360"/>
    </source>
</evidence>
<keyword evidence="10" id="KW-1133">Transmembrane helix</keyword>
<keyword evidence="12" id="KW-1185">Reference proteome</keyword>
<reference evidence="11 12" key="1">
    <citation type="submission" date="2018-06" db="EMBL/GenBank/DDBJ databases">
        <title>Complete Genomes of Monosporascus.</title>
        <authorList>
            <person name="Robinson A.J."/>
            <person name="Natvig D.O."/>
        </authorList>
    </citation>
    <scope>NUCLEOTIDE SEQUENCE [LARGE SCALE GENOMIC DNA]</scope>
    <source>
        <strain evidence="11 12">CBS 110550</strain>
    </source>
</reference>
<evidence type="ECO:0000256" key="9">
    <source>
        <dbReference type="RuleBase" id="RU000461"/>
    </source>
</evidence>
<dbReference type="GO" id="GO:0004497">
    <property type="term" value="F:monooxygenase activity"/>
    <property type="evidence" value="ECO:0007669"/>
    <property type="project" value="UniProtKB-KW"/>
</dbReference>
<keyword evidence="10" id="KW-0472">Membrane</keyword>
<dbReference type="GO" id="GO:0020037">
    <property type="term" value="F:heme binding"/>
    <property type="evidence" value="ECO:0007669"/>
    <property type="project" value="InterPro"/>
</dbReference>
<evidence type="ECO:0000256" key="7">
    <source>
        <dbReference type="ARBA" id="ARBA00023033"/>
    </source>
</evidence>
<evidence type="ECO:0000256" key="4">
    <source>
        <dbReference type="ARBA" id="ARBA00022723"/>
    </source>
</evidence>
<feature type="transmembrane region" description="Helical" evidence="10">
    <location>
        <begin position="12"/>
        <end position="31"/>
    </location>
</feature>
<evidence type="ECO:0000256" key="8">
    <source>
        <dbReference type="PIRSR" id="PIRSR602401-1"/>
    </source>
</evidence>
<dbReference type="InterPro" id="IPR017972">
    <property type="entry name" value="Cyt_P450_CS"/>
</dbReference>
<keyword evidence="10" id="KW-0812">Transmembrane</keyword>
<dbReference type="InterPro" id="IPR001128">
    <property type="entry name" value="Cyt_P450"/>
</dbReference>
<dbReference type="SUPFAM" id="SSF48264">
    <property type="entry name" value="Cytochrome P450"/>
    <property type="match status" value="1"/>
</dbReference>
<dbReference type="AlphaFoldDB" id="A0A4Q4SXX5"/>
<dbReference type="PANTHER" id="PTHR24305:SF157">
    <property type="entry name" value="N-ACETYLTRYPTOPHAN 6-HYDROXYLASE IVOC-RELATED"/>
    <property type="match status" value="1"/>
</dbReference>
<evidence type="ECO:0000256" key="1">
    <source>
        <dbReference type="ARBA" id="ARBA00001971"/>
    </source>
</evidence>
<accession>A0A4Q4SXX5</accession>
<evidence type="ECO:0000313" key="11">
    <source>
        <dbReference type="EMBL" id="RYO91541.1"/>
    </source>
</evidence>
<gene>
    <name evidence="11" type="ORF">DL764_008276</name>
</gene>
<dbReference type="STRING" id="155417.A0A4Q4SXX5"/>
<dbReference type="Proteomes" id="UP000293360">
    <property type="component" value="Unassembled WGS sequence"/>
</dbReference>
<evidence type="ECO:0000256" key="6">
    <source>
        <dbReference type="ARBA" id="ARBA00023004"/>
    </source>
</evidence>
<protein>
    <recommendedName>
        <fullName evidence="13">Trichodiene oxygenase</fullName>
    </recommendedName>
</protein>
<evidence type="ECO:0000256" key="3">
    <source>
        <dbReference type="ARBA" id="ARBA00022617"/>
    </source>
</evidence>
<keyword evidence="3 8" id="KW-0349">Heme</keyword>
<evidence type="ECO:0000256" key="2">
    <source>
        <dbReference type="ARBA" id="ARBA00010617"/>
    </source>
</evidence>
<keyword evidence="5 9" id="KW-0560">Oxidoreductase</keyword>
<dbReference type="GO" id="GO:0005506">
    <property type="term" value="F:iron ion binding"/>
    <property type="evidence" value="ECO:0007669"/>
    <property type="project" value="InterPro"/>
</dbReference>
<name>A0A4Q4SXX5_9PEZI</name>
<keyword evidence="6 8" id="KW-0408">Iron</keyword>
<keyword evidence="7 9" id="KW-0503">Monooxygenase</keyword>
<dbReference type="PRINTS" id="PR00385">
    <property type="entry name" value="P450"/>
</dbReference>
<organism evidence="11 12">
    <name type="scientific">Monosporascus ibericus</name>
    <dbReference type="NCBI Taxonomy" id="155417"/>
    <lineage>
        <taxon>Eukaryota</taxon>
        <taxon>Fungi</taxon>
        <taxon>Dikarya</taxon>
        <taxon>Ascomycota</taxon>
        <taxon>Pezizomycotina</taxon>
        <taxon>Sordariomycetes</taxon>
        <taxon>Xylariomycetidae</taxon>
        <taxon>Xylariales</taxon>
        <taxon>Xylariales incertae sedis</taxon>
        <taxon>Monosporascus</taxon>
    </lineage>
</organism>
<dbReference type="InterPro" id="IPR036396">
    <property type="entry name" value="Cyt_P450_sf"/>
</dbReference>
<dbReference type="InterPro" id="IPR050121">
    <property type="entry name" value="Cytochrome_P450_monoxygenase"/>
</dbReference>
<dbReference type="PANTHER" id="PTHR24305">
    <property type="entry name" value="CYTOCHROME P450"/>
    <property type="match status" value="1"/>
</dbReference>
<dbReference type="InterPro" id="IPR002401">
    <property type="entry name" value="Cyt_P450_E_grp-I"/>
</dbReference>
<dbReference type="PROSITE" id="PS00086">
    <property type="entry name" value="CYTOCHROME_P450"/>
    <property type="match status" value="1"/>
</dbReference>
<proteinExistence type="inferred from homology"/>